<keyword evidence="2" id="KW-1185">Reference proteome</keyword>
<reference evidence="1" key="1">
    <citation type="submission" date="2022-02" db="EMBL/GenBank/DDBJ databases">
        <title>Plant Genome Project.</title>
        <authorList>
            <person name="Zhang R.-G."/>
        </authorList>
    </citation>
    <scope>NUCLEOTIDE SEQUENCE</scope>
    <source>
        <strain evidence="1">AT1</strain>
    </source>
</reference>
<evidence type="ECO:0000313" key="1">
    <source>
        <dbReference type="EMBL" id="KAI8536929.1"/>
    </source>
</evidence>
<evidence type="ECO:0000313" key="2">
    <source>
        <dbReference type="Proteomes" id="UP001062846"/>
    </source>
</evidence>
<dbReference type="EMBL" id="CM046397">
    <property type="protein sequence ID" value="KAI8536929.1"/>
    <property type="molecule type" value="Genomic_DNA"/>
</dbReference>
<gene>
    <name evidence="1" type="ORF">RHMOL_Rhmol10G0294900</name>
</gene>
<organism evidence="1 2">
    <name type="scientific">Rhododendron molle</name>
    <name type="common">Chinese azalea</name>
    <name type="synonym">Azalea mollis</name>
    <dbReference type="NCBI Taxonomy" id="49168"/>
    <lineage>
        <taxon>Eukaryota</taxon>
        <taxon>Viridiplantae</taxon>
        <taxon>Streptophyta</taxon>
        <taxon>Embryophyta</taxon>
        <taxon>Tracheophyta</taxon>
        <taxon>Spermatophyta</taxon>
        <taxon>Magnoliopsida</taxon>
        <taxon>eudicotyledons</taxon>
        <taxon>Gunneridae</taxon>
        <taxon>Pentapetalae</taxon>
        <taxon>asterids</taxon>
        <taxon>Ericales</taxon>
        <taxon>Ericaceae</taxon>
        <taxon>Ericoideae</taxon>
        <taxon>Rhodoreae</taxon>
        <taxon>Rhododendron</taxon>
    </lineage>
</organism>
<accession>A0ACC0M8J9</accession>
<sequence length="56" mass="6374">MVVGSTIQRRHKSNLFRVLPEIGHLLIGRNSSSERLDFTTNAHEYPSIHLQLHPLG</sequence>
<proteinExistence type="predicted"/>
<name>A0ACC0M8J9_RHOML</name>
<protein>
    <submittedName>
        <fullName evidence="1">Uncharacterized protein</fullName>
    </submittedName>
</protein>
<comment type="caution">
    <text evidence="1">The sequence shown here is derived from an EMBL/GenBank/DDBJ whole genome shotgun (WGS) entry which is preliminary data.</text>
</comment>
<dbReference type="Proteomes" id="UP001062846">
    <property type="component" value="Chromosome 10"/>
</dbReference>